<dbReference type="SUPFAM" id="SSF48652">
    <property type="entry name" value="Tetraspanin"/>
    <property type="match status" value="1"/>
</dbReference>
<dbReference type="Proteomes" id="UP000008854">
    <property type="component" value="Unassembled WGS sequence"/>
</dbReference>
<reference evidence="6" key="1">
    <citation type="journal article" date="2012" name="PLoS Negl. Trop. Dis.">
        <title>A systematically improved high quality genome and transcriptome of the human blood fluke Schistosoma mansoni.</title>
        <authorList>
            <person name="Protasio A.V."/>
            <person name="Tsai I.J."/>
            <person name="Babbage A."/>
            <person name="Nichol S."/>
            <person name="Hunt M."/>
            <person name="Aslett M.A."/>
            <person name="De Silva N."/>
            <person name="Velarde G.S."/>
            <person name="Anderson T.J."/>
            <person name="Clark R.C."/>
            <person name="Davidson C."/>
            <person name="Dillon G.P."/>
            <person name="Holroyd N.E."/>
            <person name="LoVerde P.T."/>
            <person name="Lloyd C."/>
            <person name="McQuillan J."/>
            <person name="Oliveira G."/>
            <person name="Otto T.D."/>
            <person name="Parker-Manuel S.J."/>
            <person name="Quail M.A."/>
            <person name="Wilson R.A."/>
            <person name="Zerlotini A."/>
            <person name="Dunne D.W."/>
            <person name="Berriman M."/>
        </authorList>
    </citation>
    <scope>NUCLEOTIDE SEQUENCE [LARGE SCALE GENOMIC DNA]</scope>
    <source>
        <strain evidence="6">Puerto Rican</strain>
    </source>
</reference>
<feature type="transmembrane region" description="Helical" evidence="5">
    <location>
        <begin position="187"/>
        <end position="211"/>
    </location>
</feature>
<dbReference type="Pfam" id="PF00335">
    <property type="entry name" value="Tetraspanin"/>
    <property type="match status" value="1"/>
</dbReference>
<organism evidence="6 7">
    <name type="scientific">Schistosoma mansoni</name>
    <name type="common">Blood fluke</name>
    <dbReference type="NCBI Taxonomy" id="6183"/>
    <lineage>
        <taxon>Eukaryota</taxon>
        <taxon>Metazoa</taxon>
        <taxon>Spiralia</taxon>
        <taxon>Lophotrochozoa</taxon>
        <taxon>Platyhelminthes</taxon>
        <taxon>Trematoda</taxon>
        <taxon>Digenea</taxon>
        <taxon>Strigeidida</taxon>
        <taxon>Schistosomatoidea</taxon>
        <taxon>Schistosomatidae</taxon>
        <taxon>Schistosoma</taxon>
    </lineage>
</organism>
<evidence type="ECO:0000313" key="7">
    <source>
        <dbReference type="WBParaSite" id="Smp_099770.1"/>
    </source>
</evidence>
<reference evidence="7" key="2">
    <citation type="submission" date="2018-12" db="UniProtKB">
        <authorList>
            <consortium name="WormBaseParasite"/>
        </authorList>
    </citation>
    <scope>IDENTIFICATION</scope>
    <source>
        <strain evidence="7">Puerto Rican</strain>
    </source>
</reference>
<accession>A0A3Q0KJL9</accession>
<feature type="transmembrane region" description="Helical" evidence="5">
    <location>
        <begin position="83"/>
        <end position="107"/>
    </location>
</feature>
<dbReference type="CDD" id="cd03127">
    <property type="entry name" value="tetraspanin_LEL"/>
    <property type="match status" value="1"/>
</dbReference>
<evidence type="ECO:0000256" key="4">
    <source>
        <dbReference type="ARBA" id="ARBA00023136"/>
    </source>
</evidence>
<dbReference type="AlphaFoldDB" id="A0A3Q0KJL9"/>
<dbReference type="InParanoid" id="A0A3Q0KJL9"/>
<evidence type="ECO:0000256" key="1">
    <source>
        <dbReference type="ARBA" id="ARBA00004141"/>
    </source>
</evidence>
<dbReference type="GO" id="GO:0016020">
    <property type="term" value="C:membrane"/>
    <property type="evidence" value="ECO:0007669"/>
    <property type="project" value="UniProtKB-SubCell"/>
</dbReference>
<name>A0A3Q0KJL9_SCHMA</name>
<keyword evidence="3 5" id="KW-1133">Transmembrane helix</keyword>
<feature type="transmembrane region" description="Helical" evidence="5">
    <location>
        <begin position="9"/>
        <end position="33"/>
    </location>
</feature>
<evidence type="ECO:0000256" key="5">
    <source>
        <dbReference type="SAM" id="Phobius"/>
    </source>
</evidence>
<protein>
    <submittedName>
        <fullName evidence="7">Tetraspanin, putative</fullName>
    </submittedName>
</protein>
<dbReference type="InterPro" id="IPR008952">
    <property type="entry name" value="Tetraspanin_EC2_sf"/>
</dbReference>
<evidence type="ECO:0000313" key="6">
    <source>
        <dbReference type="Proteomes" id="UP000008854"/>
    </source>
</evidence>
<evidence type="ECO:0000256" key="3">
    <source>
        <dbReference type="ARBA" id="ARBA00022989"/>
    </source>
</evidence>
<proteinExistence type="predicted"/>
<keyword evidence="6" id="KW-1185">Reference proteome</keyword>
<sequence length="225" mass="25989">MKLKLTQQFWFYVFIVLNCFLGVTSFILFVLSIKAQDHLFQYKLIIQYTIPAIYPTGIFTGCLGLVTTCLGFLGIWRKINIFYILHVICLTIETIINLCIAVVSVIIDDQFFINAKEALNTTLKYYYEKNEYGDEFDKLHMTFFCCGVNSYADFRKAKLLIPYSCRVGQFVYARGCYDELSDFVQYYITLLTSICFITSFIYIVFIGVSILNLHKSIKGKNPSSS</sequence>
<dbReference type="Gene3D" id="1.10.1450.10">
    <property type="entry name" value="Tetraspanin"/>
    <property type="match status" value="1"/>
</dbReference>
<keyword evidence="4 5" id="KW-0472">Membrane</keyword>
<dbReference type="WBParaSite" id="Smp_099770.1">
    <property type="protein sequence ID" value="Smp_099770.1"/>
    <property type="gene ID" value="Smp_099770"/>
</dbReference>
<comment type="subcellular location">
    <subcellularLocation>
        <location evidence="1">Membrane</location>
        <topology evidence="1">Multi-pass membrane protein</topology>
    </subcellularLocation>
</comment>
<keyword evidence="2 5" id="KW-0812">Transmembrane</keyword>
<feature type="transmembrane region" description="Helical" evidence="5">
    <location>
        <begin position="53"/>
        <end position="76"/>
    </location>
</feature>
<evidence type="ECO:0000256" key="2">
    <source>
        <dbReference type="ARBA" id="ARBA00022692"/>
    </source>
</evidence>
<dbReference type="InterPro" id="IPR018499">
    <property type="entry name" value="Tetraspanin/Peripherin"/>
</dbReference>